<keyword evidence="6" id="KW-1185">Reference proteome</keyword>
<dbReference type="PANTHER" id="PTHR33376">
    <property type="match status" value="1"/>
</dbReference>
<dbReference type="RefSeq" id="WP_249707226.1">
    <property type="nucleotide sequence ID" value="NZ_JAMFMB010000004.1"/>
</dbReference>
<reference evidence="5" key="1">
    <citation type="submission" date="2022-05" db="EMBL/GenBank/DDBJ databases">
        <authorList>
            <person name="Park J.-S."/>
        </authorList>
    </citation>
    <scope>NUCLEOTIDE SEQUENCE</scope>
    <source>
        <strain evidence="5">2012CJ41-6</strain>
    </source>
</reference>
<dbReference type="InterPro" id="IPR038404">
    <property type="entry name" value="TRAP_DctP_sf"/>
</dbReference>
<evidence type="ECO:0000256" key="3">
    <source>
        <dbReference type="ARBA" id="ARBA00022764"/>
    </source>
</evidence>
<proteinExistence type="predicted"/>
<evidence type="ECO:0000313" key="6">
    <source>
        <dbReference type="Proteomes" id="UP001203880"/>
    </source>
</evidence>
<dbReference type="Gene3D" id="3.40.190.170">
    <property type="entry name" value="Bacterial extracellular solute-binding protein, family 7"/>
    <property type="match status" value="1"/>
</dbReference>
<protein>
    <submittedName>
        <fullName evidence="5">TRAP transporter substrate-binding protein</fullName>
    </submittedName>
</protein>
<name>A0ABT0PYX8_9RHOB</name>
<keyword evidence="3" id="KW-0574">Periplasm</keyword>
<sequence length="327" mass="34982">MTKLTHLLAATALTAASAAPALAEKWDMPMAYSGSNFHSVTGAEFAKCVTTGTQGEIEIVTHPSGSLFPGGQIKRAIQTGQVPIGERLLSGHQNENAIFGVDSVPFLATSFDDADKLWSAAKPTLEKVLADQNLTLLYSVPWPPQGLYFRDEVNSVADMEGIKFRSYNNATARLAELTGMLPVTIEAAEISQAFATGVADSMVSSGATGYDRKVWESLNHFYEVDSWLPRNYIMVNSDVWSGVSDGNKAVVQACAGLAEYAGTWRAVQYTDFTLKGLRDGGMNVAPASDQLKGELQQIGETMTAEWLEAAGPDGAAIVEAFKASKAE</sequence>
<dbReference type="Pfam" id="PF03480">
    <property type="entry name" value="DctP"/>
    <property type="match status" value="1"/>
</dbReference>
<gene>
    <name evidence="5" type="ORF">M3P21_04495</name>
</gene>
<accession>A0ABT0PYX8</accession>
<dbReference type="EMBL" id="JAMFMB010000004">
    <property type="protein sequence ID" value="MCL6282783.1"/>
    <property type="molecule type" value="Genomic_DNA"/>
</dbReference>
<evidence type="ECO:0000256" key="1">
    <source>
        <dbReference type="ARBA" id="ARBA00004418"/>
    </source>
</evidence>
<feature type="signal peptide" evidence="4">
    <location>
        <begin position="1"/>
        <end position="23"/>
    </location>
</feature>
<dbReference type="Proteomes" id="UP001203880">
    <property type="component" value="Unassembled WGS sequence"/>
</dbReference>
<organism evidence="5 6">
    <name type="scientific">Ruegeria spongiae</name>
    <dbReference type="NCBI Taxonomy" id="2942209"/>
    <lineage>
        <taxon>Bacteria</taxon>
        <taxon>Pseudomonadati</taxon>
        <taxon>Pseudomonadota</taxon>
        <taxon>Alphaproteobacteria</taxon>
        <taxon>Rhodobacterales</taxon>
        <taxon>Roseobacteraceae</taxon>
        <taxon>Ruegeria</taxon>
    </lineage>
</organism>
<feature type="chain" id="PRO_5046073900" evidence="4">
    <location>
        <begin position="24"/>
        <end position="327"/>
    </location>
</feature>
<dbReference type="InterPro" id="IPR018389">
    <property type="entry name" value="DctP_fam"/>
</dbReference>
<evidence type="ECO:0000256" key="4">
    <source>
        <dbReference type="SAM" id="SignalP"/>
    </source>
</evidence>
<comment type="caution">
    <text evidence="5">The sequence shown here is derived from an EMBL/GenBank/DDBJ whole genome shotgun (WGS) entry which is preliminary data.</text>
</comment>
<dbReference type="CDD" id="cd13602">
    <property type="entry name" value="PBP2_TRAP_BpDctp6_7"/>
    <property type="match status" value="1"/>
</dbReference>
<evidence type="ECO:0000256" key="2">
    <source>
        <dbReference type="ARBA" id="ARBA00022729"/>
    </source>
</evidence>
<evidence type="ECO:0000313" key="5">
    <source>
        <dbReference type="EMBL" id="MCL6282783.1"/>
    </source>
</evidence>
<comment type="subcellular location">
    <subcellularLocation>
        <location evidence="1">Periplasm</location>
    </subcellularLocation>
</comment>
<dbReference type="PANTHER" id="PTHR33376:SF4">
    <property type="entry name" value="SIALIC ACID-BINDING PERIPLASMIC PROTEIN SIAP"/>
    <property type="match status" value="1"/>
</dbReference>
<keyword evidence="2 4" id="KW-0732">Signal</keyword>
<dbReference type="NCBIfam" id="NF037995">
    <property type="entry name" value="TRAP_S1"/>
    <property type="match status" value="1"/>
</dbReference>